<dbReference type="GeneID" id="89950457"/>
<sequence length="144" mass="16298">MLNVSGISTSLDLVIHYIETHHIDILLLTETFLLKGDLFTQWAQHHQYATISGDASKGNGGLTFLIRPHFPHYVHRSTDPTTTQHNKLSIVIGNSLTVHGFHLPPALSFADYQTVTTAQLMFSQNMDVLFWEHRCSHEHVNVLI</sequence>
<dbReference type="Gene3D" id="3.60.10.10">
    <property type="entry name" value="Endonuclease/exonuclease/phosphatase"/>
    <property type="match status" value="1"/>
</dbReference>
<name>A0AAN7DT17_9FUNG</name>
<proteinExistence type="predicted"/>
<dbReference type="SUPFAM" id="SSF56219">
    <property type="entry name" value="DNase I-like"/>
    <property type="match status" value="1"/>
</dbReference>
<evidence type="ECO:0000313" key="1">
    <source>
        <dbReference type="EMBL" id="KAK4520890.1"/>
    </source>
</evidence>
<accession>A0AAN7DT17</accession>
<protein>
    <submittedName>
        <fullName evidence="1">Uncharacterized protein</fullName>
    </submittedName>
</protein>
<organism evidence="1 2">
    <name type="scientific">Mucor velutinosus</name>
    <dbReference type="NCBI Taxonomy" id="708070"/>
    <lineage>
        <taxon>Eukaryota</taxon>
        <taxon>Fungi</taxon>
        <taxon>Fungi incertae sedis</taxon>
        <taxon>Mucoromycota</taxon>
        <taxon>Mucoromycotina</taxon>
        <taxon>Mucoromycetes</taxon>
        <taxon>Mucorales</taxon>
        <taxon>Mucorineae</taxon>
        <taxon>Mucoraceae</taxon>
        <taxon>Mucor</taxon>
    </lineage>
</organism>
<reference evidence="1 2" key="1">
    <citation type="submission" date="2022-11" db="EMBL/GenBank/DDBJ databases">
        <title>Mucor velutinosus strain NIH1002 WGS.</title>
        <authorList>
            <person name="Subramanian P."/>
            <person name="Mullikin J.C."/>
            <person name="Segre J.A."/>
            <person name="Zelazny A.M."/>
        </authorList>
    </citation>
    <scope>NUCLEOTIDE SEQUENCE [LARGE SCALE GENOMIC DNA]</scope>
    <source>
        <strain evidence="1 2">NIH1002</strain>
    </source>
</reference>
<evidence type="ECO:0000313" key="2">
    <source>
        <dbReference type="Proteomes" id="UP001304243"/>
    </source>
</evidence>
<dbReference type="RefSeq" id="XP_064687556.1">
    <property type="nucleotide sequence ID" value="XM_064826042.1"/>
</dbReference>
<dbReference type="EMBL" id="JASEJX010000009">
    <property type="protein sequence ID" value="KAK4520890.1"/>
    <property type="molecule type" value="Genomic_DNA"/>
</dbReference>
<comment type="caution">
    <text evidence="1">The sequence shown here is derived from an EMBL/GenBank/DDBJ whole genome shotgun (WGS) entry which is preliminary data.</text>
</comment>
<keyword evidence="2" id="KW-1185">Reference proteome</keyword>
<dbReference type="AlphaFoldDB" id="A0AAN7DT17"/>
<dbReference type="Proteomes" id="UP001304243">
    <property type="component" value="Unassembled WGS sequence"/>
</dbReference>
<dbReference type="InterPro" id="IPR036691">
    <property type="entry name" value="Endo/exonu/phosph_ase_sf"/>
</dbReference>
<gene>
    <name evidence="1" type="ORF">ATC70_006771</name>
</gene>